<reference evidence="2" key="1">
    <citation type="journal article" date="2023" name="Plant J.">
        <title>Genome sequences and population genomics provide insights into the demographic history, inbreeding, and mutation load of two 'living fossil' tree species of Dipteronia.</title>
        <authorList>
            <person name="Feng Y."/>
            <person name="Comes H.P."/>
            <person name="Chen J."/>
            <person name="Zhu S."/>
            <person name="Lu R."/>
            <person name="Zhang X."/>
            <person name="Li P."/>
            <person name="Qiu J."/>
            <person name="Olsen K.M."/>
            <person name="Qiu Y."/>
        </authorList>
    </citation>
    <scope>NUCLEOTIDE SEQUENCE</scope>
    <source>
        <strain evidence="2">NBL</strain>
    </source>
</reference>
<sequence length="134" mass="14722">MVALDDSVYSYYALEWTLDHFFAAYGPDHPFKLKLVHARPTSSSVIGFTGPSISGPIQGSADVASLMEIETKKTAQKLIDKAIDICKNKSGDARDVMIEAVEKQSIHIGSGQPWLRSRQKGDSGERKRLLCSPL</sequence>
<dbReference type="AlphaFoldDB" id="A0AAD9ZT85"/>
<dbReference type="EMBL" id="JANJYJ010000009">
    <property type="protein sequence ID" value="KAK3189607.1"/>
    <property type="molecule type" value="Genomic_DNA"/>
</dbReference>
<evidence type="ECO:0000313" key="2">
    <source>
        <dbReference type="EMBL" id="KAK3189607.1"/>
    </source>
</evidence>
<dbReference type="InterPro" id="IPR014729">
    <property type="entry name" value="Rossmann-like_a/b/a_fold"/>
</dbReference>
<feature type="compositionally biased region" description="Basic and acidic residues" evidence="1">
    <location>
        <begin position="119"/>
        <end position="128"/>
    </location>
</feature>
<accession>A0AAD9ZT85</accession>
<keyword evidence="3" id="KW-1185">Reference proteome</keyword>
<dbReference type="Gene3D" id="3.40.50.620">
    <property type="entry name" value="HUPs"/>
    <property type="match status" value="1"/>
</dbReference>
<feature type="region of interest" description="Disordered" evidence="1">
    <location>
        <begin position="112"/>
        <end position="134"/>
    </location>
</feature>
<comment type="caution">
    <text evidence="2">The sequence shown here is derived from an EMBL/GenBank/DDBJ whole genome shotgun (WGS) entry which is preliminary data.</text>
</comment>
<dbReference type="PANTHER" id="PTHR46553">
    <property type="entry name" value="ADENINE NUCLEOTIDE ALPHA HYDROLASES-LIKE SUPERFAMILY PROTEIN"/>
    <property type="match status" value="1"/>
</dbReference>
<organism evidence="2 3">
    <name type="scientific">Dipteronia sinensis</name>
    <dbReference type="NCBI Taxonomy" id="43782"/>
    <lineage>
        <taxon>Eukaryota</taxon>
        <taxon>Viridiplantae</taxon>
        <taxon>Streptophyta</taxon>
        <taxon>Embryophyta</taxon>
        <taxon>Tracheophyta</taxon>
        <taxon>Spermatophyta</taxon>
        <taxon>Magnoliopsida</taxon>
        <taxon>eudicotyledons</taxon>
        <taxon>Gunneridae</taxon>
        <taxon>Pentapetalae</taxon>
        <taxon>rosids</taxon>
        <taxon>malvids</taxon>
        <taxon>Sapindales</taxon>
        <taxon>Sapindaceae</taxon>
        <taxon>Hippocastanoideae</taxon>
        <taxon>Acereae</taxon>
        <taxon>Dipteronia</taxon>
    </lineage>
</organism>
<evidence type="ECO:0000313" key="3">
    <source>
        <dbReference type="Proteomes" id="UP001281410"/>
    </source>
</evidence>
<proteinExistence type="predicted"/>
<name>A0AAD9ZT85_9ROSI</name>
<gene>
    <name evidence="2" type="ORF">Dsin_029168</name>
</gene>
<dbReference type="PANTHER" id="PTHR46553:SF3">
    <property type="entry name" value="ADENINE NUCLEOTIDE ALPHA HYDROLASES-LIKE SUPERFAMILY PROTEIN"/>
    <property type="match status" value="1"/>
</dbReference>
<evidence type="ECO:0000256" key="1">
    <source>
        <dbReference type="SAM" id="MobiDB-lite"/>
    </source>
</evidence>
<protein>
    <submittedName>
        <fullName evidence="2">Uncharacterized protein</fullName>
    </submittedName>
</protein>
<dbReference type="Proteomes" id="UP001281410">
    <property type="component" value="Unassembled WGS sequence"/>
</dbReference>